<name>A0ACC3BUZ4_PYRYE</name>
<reference evidence="1" key="1">
    <citation type="submission" date="2019-11" db="EMBL/GenBank/DDBJ databases">
        <title>Nori genome reveals adaptations in red seaweeds to the harsh intertidal environment.</title>
        <authorList>
            <person name="Wang D."/>
            <person name="Mao Y."/>
        </authorList>
    </citation>
    <scope>NUCLEOTIDE SEQUENCE</scope>
    <source>
        <tissue evidence="1">Gametophyte</tissue>
    </source>
</reference>
<protein>
    <submittedName>
        <fullName evidence="1">Uncharacterized protein</fullName>
    </submittedName>
</protein>
<accession>A0ACC3BUZ4</accession>
<evidence type="ECO:0000313" key="1">
    <source>
        <dbReference type="EMBL" id="KAK1861856.1"/>
    </source>
</evidence>
<dbReference type="Proteomes" id="UP000798662">
    <property type="component" value="Chromosome 1"/>
</dbReference>
<comment type="caution">
    <text evidence="1">The sequence shown here is derived from an EMBL/GenBank/DDBJ whole genome shotgun (WGS) entry which is preliminary data.</text>
</comment>
<sequence length="745" mass="79371">MQAVGRWWGAWRRPPPGAAPPINATATAAGAPPSPAAVADGGASSDLITHTFLHEGLQPDDQTCLRGGDAAAPRTLIETLSSAALRRLLRVSGAAYAVAILYTAVLVAVGHAHAVEVGLPTEVFGTEEVVWTIVLLWAAAIYAVPITEYEALLLFRLFLSDNEDPDDGAASDASEVLLFFLALGAVAFAGFILWYGSTTVASFRKLEGSRGRVRFYLPRTVLLVIHVALRVNAYVSLPGAEVAFSIFPVASVAYLLRLVVARPVSAPLSDDPFALGAAVAVISVEAVLVGVLLVEMRLTAHTLGRSSFARTRRKHVAHRFYRLHARRMAIASSLCVLLTAVAPPIGLNILVQRAKVLLVLTEALGHGPPFRLLVTTYVLVEAILALPPHVTGVRALFSRPRRVARSWEADHGDELSSNASIASSVSTVGEGGAEVVLAGGAAAYRTRLREAFVPLPGDGGGGRGGGGIVGRKDAEGGRGRSSDVLGGRHASGPGRIGGRLAHAPPPRGRRRLDIRPGTFVLTTAAKLLNLSWLAYNQPPPPTPYLCPRWAWGAPDRLISVKRIYHGPTDTLVLFVRLPDRLVVAFRGTVSATNTWTDLAVSLIPVEAVGNAAWVSLVNSLVPDHWRCVVANDVITTVPPFRSYAHAGTAVLLDLAGDLFIDPLTATKRTLHGGAVSIRFHGRSAYMLALSAVGVSRFHGSSSRRRLFWRWPLPPVSKHLLGAPRPPKARLSCLTGWPFGWFVLGA</sequence>
<evidence type="ECO:0000313" key="2">
    <source>
        <dbReference type="Proteomes" id="UP000798662"/>
    </source>
</evidence>
<keyword evidence="2" id="KW-1185">Reference proteome</keyword>
<organism evidence="1 2">
    <name type="scientific">Pyropia yezoensis</name>
    <name type="common">Susabi-nori</name>
    <name type="synonym">Porphyra yezoensis</name>
    <dbReference type="NCBI Taxonomy" id="2788"/>
    <lineage>
        <taxon>Eukaryota</taxon>
        <taxon>Rhodophyta</taxon>
        <taxon>Bangiophyceae</taxon>
        <taxon>Bangiales</taxon>
        <taxon>Bangiaceae</taxon>
        <taxon>Pyropia</taxon>
    </lineage>
</organism>
<proteinExistence type="predicted"/>
<dbReference type="EMBL" id="CM020618">
    <property type="protein sequence ID" value="KAK1861856.1"/>
    <property type="molecule type" value="Genomic_DNA"/>
</dbReference>
<gene>
    <name evidence="1" type="ORF">I4F81_004435</name>
</gene>